<dbReference type="RefSeq" id="WP_146403084.1">
    <property type="nucleotide sequence ID" value="NZ_SJPQ01000004.1"/>
</dbReference>
<name>A0A5C5ZHL8_9BACT</name>
<feature type="region of interest" description="Disordered" evidence="1">
    <location>
        <begin position="1054"/>
        <end position="1089"/>
    </location>
</feature>
<evidence type="ECO:0000256" key="1">
    <source>
        <dbReference type="SAM" id="MobiDB-lite"/>
    </source>
</evidence>
<evidence type="ECO:0000313" key="2">
    <source>
        <dbReference type="EMBL" id="TWT86909.1"/>
    </source>
</evidence>
<protein>
    <submittedName>
        <fullName evidence="2">Uncharacterized protein</fullName>
    </submittedName>
</protein>
<dbReference type="InterPro" id="IPR052894">
    <property type="entry name" value="AsmA-related"/>
</dbReference>
<evidence type="ECO:0000313" key="3">
    <source>
        <dbReference type="Proteomes" id="UP000315440"/>
    </source>
</evidence>
<keyword evidence="3" id="KW-1185">Reference proteome</keyword>
<comment type="caution">
    <text evidence="2">The sequence shown here is derived from an EMBL/GenBank/DDBJ whole genome shotgun (WGS) entry which is preliminary data.</text>
</comment>
<dbReference type="GO" id="GO:0005886">
    <property type="term" value="C:plasma membrane"/>
    <property type="evidence" value="ECO:0007669"/>
    <property type="project" value="TreeGrafter"/>
</dbReference>
<gene>
    <name evidence="2" type="ORF">Mal64_37390</name>
</gene>
<dbReference type="PANTHER" id="PTHR30441:SF4">
    <property type="entry name" value="PROTEIN ASMA"/>
    <property type="match status" value="1"/>
</dbReference>
<dbReference type="GO" id="GO:0090313">
    <property type="term" value="P:regulation of protein targeting to membrane"/>
    <property type="evidence" value="ECO:0007669"/>
    <property type="project" value="TreeGrafter"/>
</dbReference>
<dbReference type="AlphaFoldDB" id="A0A5C5ZHL8"/>
<organism evidence="2 3">
    <name type="scientific">Pseudobythopirellula maris</name>
    <dbReference type="NCBI Taxonomy" id="2527991"/>
    <lineage>
        <taxon>Bacteria</taxon>
        <taxon>Pseudomonadati</taxon>
        <taxon>Planctomycetota</taxon>
        <taxon>Planctomycetia</taxon>
        <taxon>Pirellulales</taxon>
        <taxon>Lacipirellulaceae</taxon>
        <taxon>Pseudobythopirellula</taxon>
    </lineage>
</organism>
<feature type="compositionally biased region" description="Low complexity" evidence="1">
    <location>
        <begin position="1058"/>
        <end position="1089"/>
    </location>
</feature>
<dbReference type="EMBL" id="SJPQ01000004">
    <property type="protein sequence ID" value="TWT86909.1"/>
    <property type="molecule type" value="Genomic_DNA"/>
</dbReference>
<dbReference type="PANTHER" id="PTHR30441">
    <property type="entry name" value="DUF748 DOMAIN-CONTAINING PROTEIN"/>
    <property type="match status" value="1"/>
</dbReference>
<dbReference type="OrthoDB" id="223541at2"/>
<accession>A0A5C5ZHL8</accession>
<reference evidence="2 3" key="1">
    <citation type="submission" date="2019-02" db="EMBL/GenBank/DDBJ databases">
        <title>Deep-cultivation of Planctomycetes and their phenomic and genomic characterization uncovers novel biology.</title>
        <authorList>
            <person name="Wiegand S."/>
            <person name="Jogler M."/>
            <person name="Boedeker C."/>
            <person name="Pinto D."/>
            <person name="Vollmers J."/>
            <person name="Rivas-Marin E."/>
            <person name="Kohn T."/>
            <person name="Peeters S.H."/>
            <person name="Heuer A."/>
            <person name="Rast P."/>
            <person name="Oberbeckmann S."/>
            <person name="Bunk B."/>
            <person name="Jeske O."/>
            <person name="Meyerdierks A."/>
            <person name="Storesund J.E."/>
            <person name="Kallscheuer N."/>
            <person name="Luecker S."/>
            <person name="Lage O.M."/>
            <person name="Pohl T."/>
            <person name="Merkel B.J."/>
            <person name="Hornburger P."/>
            <person name="Mueller R.-W."/>
            <person name="Bruemmer F."/>
            <person name="Labrenz M."/>
            <person name="Spormann A.M."/>
            <person name="Op Den Camp H."/>
            <person name="Overmann J."/>
            <person name="Amann R."/>
            <person name="Jetten M.S.M."/>
            <person name="Mascher T."/>
            <person name="Medema M.H."/>
            <person name="Devos D.P."/>
            <person name="Kaster A.-K."/>
            <person name="Ovreas L."/>
            <person name="Rohde M."/>
            <person name="Galperin M.Y."/>
            <person name="Jogler C."/>
        </authorList>
    </citation>
    <scope>NUCLEOTIDE SEQUENCE [LARGE SCALE GENOMIC DNA]</scope>
    <source>
        <strain evidence="2 3">Mal64</strain>
    </source>
</reference>
<dbReference type="Proteomes" id="UP000315440">
    <property type="component" value="Unassembled WGS sequence"/>
</dbReference>
<sequence length="1089" mass="117918">MFKGVIALGVAAALGLGAYLYLRLDEETRRIAEHSIAASFPDMAVRVGSARFVTGSGVVMYDVELAERVGAGGQRPVLVVEEVRLQGEFDVGSLLSGKPSVEHVVLKRPRLHAVRRPGGEWNFAAMKSTKEGDCAPRVTVTDATLLVEDEASPGKPPRVVQNVNLKVTPVTQKPGAPPSEHYRFEASADDVIAARLEASGEFDAASGALSVNAQAERFAISDSLIAWLPAAIPLGLAPSELRGLLDGGLSVSRPSSSAPLAWRANFRVSQGTIRHPRLGAPITDLSIEGACDNQRLSVARLEGLLGDTHFVAACNREGWSLFSPLAARCRVDGLDLDRLPRQGLPESAQRLLARFDPHGVVDVTASVAFDGARWRPEATIDCRRVSFRDAEKFDYRLTQGTGRLTVAPDETNAAQSVGPLGLPPCRLAADLTAQVEGRPVQIRAQLHGLGLPGPAVKPMPVGWITIDSESTPVTPAVLAALPEDKAKLVIESLHPRGWVDIHWRADRTGVDQAKPDIALDMRLRDCELSYDRFPYPLQHVDGDLRLRDDVWEFTDLESKDAAGRKLVSCHGGLAPKDDSHRLMLYFHGETIPLDERLRAALPEGVQTAWAGLLPRGQVDFAAHVSHLEGEPRPDIRVSLRPAGRSVSIEPAFSDRSARYRLDQVDGQFEWYNDALTMTEVRAVHGATSFRTNGAWQALPNGGWRLRFEGLSADRLAFNHDLMLAAPAGLRGVIERLKPVGGFGLSGGAFEAVQASNAAPQLTTSWDIGVDCHQANINAGLPIEGLCGTVRLRGSSDGRQVSTGGDFDFDSLFWNNVQLTEARGLLWADGAEFLIGEGAANKQRIAPAPAATAKAYGGELRLNARLEHAGRPKYGLAMTIEGADLARFASEYLQRQESLTGRVDGRLELRGDGPSIYGLEGRGEMTISDAQVYELPLMVSMLKVLRNRTPDATAFNRCESKFTLRGDVIEFQDLDLLGDAVSLYGRGEAKFDRELNLVFHSLVGRNELAIPVLRNFVGQASEQFWRVRVLGTTDKPDIRRETLPVVGNMLEQIQNDFQPSPRGAPGAAAPYTAGPAPARAAPTSPGNYVQ</sequence>
<proteinExistence type="predicted"/>